<dbReference type="KEGG" id="poz:I0K15_04170"/>
<accession>A0A7S9LVI4</accession>
<sequence length="286" mass="30493">MSGTRDLVGALDHPVPIGEVVECSACHSDAAEALQTVPFVSGAMIDGLGASAVCSVCHQGRAATTTVAAAVEGMAEDDVSPDLRFINVHYAPAAATLLGSAVQGGYEYEGRDYRGPFTHVPDFAQCTDCHRPHSLEVVSIDNCTVCHQGAETFSEIRLSPLDFDGDGNVTEGIADPIATLHARLGEAIGVYAAEVVGTPVVYADSFPYFFTDTDSDGTASEAEAAFPNRYQSWTPRLLRAAYNYQFVAKDTGAHVHNPHYALQLLHDSLSDLSEQVEVDMSDLVRP</sequence>
<dbReference type="SUPFAM" id="SSF48695">
    <property type="entry name" value="Multiheme cytochromes"/>
    <property type="match status" value="1"/>
</dbReference>
<protein>
    <submittedName>
        <fullName evidence="1">Polyheme membrane-associated cytochrome C</fullName>
    </submittedName>
</protein>
<name>A0A7S9LVI4_9RHOB</name>
<proteinExistence type="predicted"/>
<dbReference type="Proteomes" id="UP000594800">
    <property type="component" value="Chromosome"/>
</dbReference>
<evidence type="ECO:0000313" key="1">
    <source>
        <dbReference type="EMBL" id="QPH56102.1"/>
    </source>
</evidence>
<dbReference type="AlphaFoldDB" id="A0A7S9LVI4"/>
<reference evidence="1 2" key="1">
    <citation type="submission" date="2020-11" db="EMBL/GenBank/DDBJ databases">
        <title>Description of Pontivivens ytuae sp. nov. isolated from deep sea sediment of Mariana Trench.</title>
        <authorList>
            <person name="Wang Z."/>
            <person name="Sun Q.-L."/>
            <person name="Xu X.-D."/>
            <person name="Tang Y.-Z."/>
            <person name="Zhang J."/>
        </authorList>
    </citation>
    <scope>NUCLEOTIDE SEQUENCE [LARGE SCALE GENOMIC DNA]</scope>
    <source>
        <strain evidence="1 2">MT2928</strain>
    </source>
</reference>
<gene>
    <name evidence="1" type="ORF">I0K15_04170</name>
</gene>
<dbReference type="InterPro" id="IPR036280">
    <property type="entry name" value="Multihaem_cyt_sf"/>
</dbReference>
<keyword evidence="2" id="KW-1185">Reference proteome</keyword>
<dbReference type="Gene3D" id="3.90.10.10">
    <property type="entry name" value="Cytochrome C3"/>
    <property type="match status" value="1"/>
</dbReference>
<dbReference type="EMBL" id="CP064942">
    <property type="protein sequence ID" value="QPH56102.1"/>
    <property type="molecule type" value="Genomic_DNA"/>
</dbReference>
<evidence type="ECO:0000313" key="2">
    <source>
        <dbReference type="Proteomes" id="UP000594800"/>
    </source>
</evidence>
<organism evidence="1 2">
    <name type="scientific">Pontivivens ytuae</name>
    <dbReference type="NCBI Taxonomy" id="2789856"/>
    <lineage>
        <taxon>Bacteria</taxon>
        <taxon>Pseudomonadati</taxon>
        <taxon>Pseudomonadota</taxon>
        <taxon>Alphaproteobacteria</taxon>
        <taxon>Rhodobacterales</taxon>
        <taxon>Paracoccaceae</taxon>
        <taxon>Pontivivens</taxon>
    </lineage>
</organism>